<proteinExistence type="predicted"/>
<sequence length="105" mass="11936">MATADLSTAPTTMACWVRRSSRLLGLTSKRSDKLWRSRPVRLARRVLTTPRLQTRFQTGNEEAAATMLRQLIRLPHNLHPWGESWQEAVSATRIPLHLPSRPAPT</sequence>
<name>A0A0U0QX70_MYCTX</name>
<evidence type="ECO:0000313" key="2">
    <source>
        <dbReference type="Proteomes" id="UP000038802"/>
    </source>
</evidence>
<reference evidence="2" key="1">
    <citation type="submission" date="2015-03" db="EMBL/GenBank/DDBJ databases">
        <authorList>
            <consortium name="Pathogen Informatics"/>
        </authorList>
    </citation>
    <scope>NUCLEOTIDE SEQUENCE [LARGE SCALE GENOMIC DNA]</scope>
    <source>
        <strain evidence="2">K00500041</strain>
    </source>
</reference>
<protein>
    <submittedName>
        <fullName evidence="1">Conserved protein of uncharacterized function, possible peptidase</fullName>
    </submittedName>
</protein>
<dbReference type="AlphaFoldDB" id="A0A0U0QX70"/>
<dbReference type="Proteomes" id="UP000038802">
    <property type="component" value="Unassembled WGS sequence"/>
</dbReference>
<dbReference type="EMBL" id="CSAE01000126">
    <property type="protein sequence ID" value="COV48300.1"/>
    <property type="molecule type" value="Genomic_DNA"/>
</dbReference>
<organism evidence="1 2">
    <name type="scientific">Mycobacterium tuberculosis</name>
    <dbReference type="NCBI Taxonomy" id="1773"/>
    <lineage>
        <taxon>Bacteria</taxon>
        <taxon>Bacillati</taxon>
        <taxon>Actinomycetota</taxon>
        <taxon>Actinomycetes</taxon>
        <taxon>Mycobacteriales</taxon>
        <taxon>Mycobacteriaceae</taxon>
        <taxon>Mycobacterium</taxon>
        <taxon>Mycobacterium tuberculosis complex</taxon>
    </lineage>
</organism>
<accession>A0A0U0QX70</accession>
<gene>
    <name evidence="1" type="ORF">ERS007703_01482</name>
</gene>
<evidence type="ECO:0000313" key="1">
    <source>
        <dbReference type="EMBL" id="COV48300.1"/>
    </source>
</evidence>